<evidence type="ECO:0000313" key="2">
    <source>
        <dbReference type="EMBL" id="KAK9499422.1"/>
    </source>
</evidence>
<name>A0AAW1CS72_9HEMI</name>
<proteinExistence type="predicted"/>
<feature type="region of interest" description="Disordered" evidence="1">
    <location>
        <begin position="219"/>
        <end position="260"/>
    </location>
</feature>
<feature type="compositionally biased region" description="Basic and acidic residues" evidence="1">
    <location>
        <begin position="234"/>
        <end position="244"/>
    </location>
</feature>
<evidence type="ECO:0000313" key="3">
    <source>
        <dbReference type="Proteomes" id="UP001461498"/>
    </source>
</evidence>
<accession>A0AAW1CS72</accession>
<reference evidence="2 3" key="1">
    <citation type="submission" date="2022-12" db="EMBL/GenBank/DDBJ databases">
        <title>Chromosome-level genome assembly of true bugs.</title>
        <authorList>
            <person name="Ma L."/>
            <person name="Li H."/>
        </authorList>
    </citation>
    <scope>NUCLEOTIDE SEQUENCE [LARGE SCALE GENOMIC DNA]</scope>
    <source>
        <strain evidence="2">Lab_2022b</strain>
    </source>
</reference>
<sequence length="296" mass="34006">MMANLINSDVNCIGNEPTLRDLFVVISQIQADIRNGNEQTAIYRSELEAAKTRIVTLENAQTSTNEKVNSLKQDLEQLRSYYRKNNFILHKLPETSNETTSTLVKEVHRVLTEYMHINIGLTEIDAAYRLGGKKSDAARPVLTRVTCLWRKYEVLEANKLLKEHHLSVTDDYSVEARNIRRNLIPYLSEARRTNHKAFLRKDKMLVDGKLYSLEEVRSMNFNPQPQDTGSKPMIHPERDKRRADNGQSTPQTKKKPVSKATTMNLAQFKFHKRSPSPHDAVIHMYVSGIVFIQVDT</sequence>
<protein>
    <submittedName>
        <fullName evidence="2">Uncharacterized protein</fullName>
    </submittedName>
</protein>
<feature type="compositionally biased region" description="Polar residues" evidence="1">
    <location>
        <begin position="219"/>
        <end position="229"/>
    </location>
</feature>
<dbReference type="AlphaFoldDB" id="A0AAW1CS72"/>
<organism evidence="2 3">
    <name type="scientific">Rhynocoris fuscipes</name>
    <dbReference type="NCBI Taxonomy" id="488301"/>
    <lineage>
        <taxon>Eukaryota</taxon>
        <taxon>Metazoa</taxon>
        <taxon>Ecdysozoa</taxon>
        <taxon>Arthropoda</taxon>
        <taxon>Hexapoda</taxon>
        <taxon>Insecta</taxon>
        <taxon>Pterygota</taxon>
        <taxon>Neoptera</taxon>
        <taxon>Paraneoptera</taxon>
        <taxon>Hemiptera</taxon>
        <taxon>Heteroptera</taxon>
        <taxon>Panheteroptera</taxon>
        <taxon>Cimicomorpha</taxon>
        <taxon>Reduviidae</taxon>
        <taxon>Harpactorinae</taxon>
        <taxon>Harpactorini</taxon>
        <taxon>Rhynocoris</taxon>
    </lineage>
</organism>
<dbReference type="Proteomes" id="UP001461498">
    <property type="component" value="Unassembled WGS sequence"/>
</dbReference>
<dbReference type="EMBL" id="JAPXFL010000011">
    <property type="protein sequence ID" value="KAK9499422.1"/>
    <property type="molecule type" value="Genomic_DNA"/>
</dbReference>
<gene>
    <name evidence="2" type="ORF">O3M35_002463</name>
</gene>
<comment type="caution">
    <text evidence="2">The sequence shown here is derived from an EMBL/GenBank/DDBJ whole genome shotgun (WGS) entry which is preliminary data.</text>
</comment>
<keyword evidence="3" id="KW-1185">Reference proteome</keyword>
<evidence type="ECO:0000256" key="1">
    <source>
        <dbReference type="SAM" id="MobiDB-lite"/>
    </source>
</evidence>